<name>A0AAV4B453_9GAST</name>
<protein>
    <submittedName>
        <fullName evidence="1">Uncharacterized protein</fullName>
    </submittedName>
</protein>
<sequence length="88" mass="10498">MDGRRQLGQGRLDCITHEQQKSEKSFFRQQIEVLNLLLRSDLHYLPLYKRRWSFASYPSPLSRNKFECHTGKFKMKPAKKLYAMFATT</sequence>
<reference evidence="1 2" key="1">
    <citation type="journal article" date="2021" name="Elife">
        <title>Chloroplast acquisition without the gene transfer in kleptoplastic sea slugs, Plakobranchus ocellatus.</title>
        <authorList>
            <person name="Maeda T."/>
            <person name="Takahashi S."/>
            <person name="Yoshida T."/>
            <person name="Shimamura S."/>
            <person name="Takaki Y."/>
            <person name="Nagai Y."/>
            <person name="Toyoda A."/>
            <person name="Suzuki Y."/>
            <person name="Arimoto A."/>
            <person name="Ishii H."/>
            <person name="Satoh N."/>
            <person name="Nishiyama T."/>
            <person name="Hasebe M."/>
            <person name="Maruyama T."/>
            <person name="Minagawa J."/>
            <person name="Obokata J."/>
            <person name="Shigenobu S."/>
        </authorList>
    </citation>
    <scope>NUCLEOTIDE SEQUENCE [LARGE SCALE GENOMIC DNA]</scope>
</reference>
<dbReference type="Proteomes" id="UP000735302">
    <property type="component" value="Unassembled WGS sequence"/>
</dbReference>
<dbReference type="EMBL" id="BLXT01004508">
    <property type="protein sequence ID" value="GFO13860.1"/>
    <property type="molecule type" value="Genomic_DNA"/>
</dbReference>
<dbReference type="AlphaFoldDB" id="A0AAV4B453"/>
<evidence type="ECO:0000313" key="1">
    <source>
        <dbReference type="EMBL" id="GFO13860.1"/>
    </source>
</evidence>
<keyword evidence="2" id="KW-1185">Reference proteome</keyword>
<comment type="caution">
    <text evidence="1">The sequence shown here is derived from an EMBL/GenBank/DDBJ whole genome shotgun (WGS) entry which is preliminary data.</text>
</comment>
<proteinExistence type="predicted"/>
<evidence type="ECO:0000313" key="2">
    <source>
        <dbReference type="Proteomes" id="UP000735302"/>
    </source>
</evidence>
<accession>A0AAV4B453</accession>
<organism evidence="1 2">
    <name type="scientific">Plakobranchus ocellatus</name>
    <dbReference type="NCBI Taxonomy" id="259542"/>
    <lineage>
        <taxon>Eukaryota</taxon>
        <taxon>Metazoa</taxon>
        <taxon>Spiralia</taxon>
        <taxon>Lophotrochozoa</taxon>
        <taxon>Mollusca</taxon>
        <taxon>Gastropoda</taxon>
        <taxon>Heterobranchia</taxon>
        <taxon>Euthyneura</taxon>
        <taxon>Panpulmonata</taxon>
        <taxon>Sacoglossa</taxon>
        <taxon>Placobranchoidea</taxon>
        <taxon>Plakobranchidae</taxon>
        <taxon>Plakobranchus</taxon>
    </lineage>
</organism>
<gene>
    <name evidence="1" type="ORF">PoB_004036500</name>
</gene>